<dbReference type="Proteomes" id="UP000001817">
    <property type="component" value="Chromosome 3"/>
</dbReference>
<evidence type="ECO:0000313" key="2">
    <source>
        <dbReference type="EMBL" id="ABE37205.1"/>
    </source>
</evidence>
<dbReference type="KEGG" id="bxe:Bxe_C1355"/>
<organism evidence="2 3">
    <name type="scientific">Paraburkholderia xenovorans (strain LB400)</name>
    <dbReference type="NCBI Taxonomy" id="266265"/>
    <lineage>
        <taxon>Bacteria</taxon>
        <taxon>Pseudomonadati</taxon>
        <taxon>Pseudomonadota</taxon>
        <taxon>Betaproteobacteria</taxon>
        <taxon>Burkholderiales</taxon>
        <taxon>Burkholderiaceae</taxon>
        <taxon>Paraburkholderia</taxon>
    </lineage>
</organism>
<accession>Q13FD4</accession>
<keyword evidence="3" id="KW-1185">Reference proteome</keyword>
<feature type="region of interest" description="Disordered" evidence="1">
    <location>
        <begin position="1"/>
        <end position="22"/>
    </location>
</feature>
<proteinExistence type="predicted"/>
<reference evidence="2 3" key="1">
    <citation type="journal article" date="2006" name="Proc. Natl. Acad. Sci. U.S.A.">
        <title>Burkholderia xenovorans LB400 harbors a multi-replicon, 9.73-Mbp genome shaped for versatility.</title>
        <authorList>
            <person name="Chain P.S."/>
            <person name="Denef V.J."/>
            <person name="Konstantinidis K.T."/>
            <person name="Vergez L.M."/>
            <person name="Agullo L."/>
            <person name="Reyes V.L."/>
            <person name="Hauser L."/>
            <person name="Cordova M."/>
            <person name="Gomez L."/>
            <person name="Gonzalez M."/>
            <person name="Land M."/>
            <person name="Lao V."/>
            <person name="Larimer F."/>
            <person name="LiPuma J.J."/>
            <person name="Mahenthiralingam E."/>
            <person name="Malfatti S.A."/>
            <person name="Marx C.J."/>
            <person name="Parnell J.J."/>
            <person name="Ramette A."/>
            <person name="Richardson P."/>
            <person name="Seeger M."/>
            <person name="Smith D."/>
            <person name="Spilker T."/>
            <person name="Sul W.J."/>
            <person name="Tsoi T.V."/>
            <person name="Ulrich L.E."/>
            <person name="Zhulin I.B."/>
            <person name="Tiedje J.M."/>
        </authorList>
    </citation>
    <scope>NUCLEOTIDE SEQUENCE [LARGE SCALE GENOMIC DNA]</scope>
    <source>
        <strain evidence="2 3">LB400</strain>
    </source>
</reference>
<sequence>MFPSSLDQQTTQGRSHFLQQTDAGSEYGAAISQLPPSELRFHLAWSRIAPVSRWRTPANGGLLAPDQRPASPFPFVVTRNKCARSGLARGHAVCGIMPRTPFPER</sequence>
<gene>
    <name evidence="2" type="ORF">Bxe_C1355</name>
</gene>
<evidence type="ECO:0000313" key="3">
    <source>
        <dbReference type="Proteomes" id="UP000001817"/>
    </source>
</evidence>
<name>Q13FD4_PARXL</name>
<dbReference type="EMBL" id="CP000272">
    <property type="protein sequence ID" value="ABE37205.1"/>
    <property type="molecule type" value="Genomic_DNA"/>
</dbReference>
<protein>
    <submittedName>
        <fullName evidence="2">Uncharacterized protein</fullName>
    </submittedName>
</protein>
<evidence type="ECO:0000256" key="1">
    <source>
        <dbReference type="SAM" id="MobiDB-lite"/>
    </source>
</evidence>
<dbReference type="AlphaFoldDB" id="Q13FD4"/>